<reference evidence="2 3" key="1">
    <citation type="journal article" date="2019" name="Nat. Ecol. Evol.">
        <title>Megaphylogeny resolves global patterns of mushroom evolution.</title>
        <authorList>
            <person name="Varga T."/>
            <person name="Krizsan K."/>
            <person name="Foldi C."/>
            <person name="Dima B."/>
            <person name="Sanchez-Garcia M."/>
            <person name="Sanchez-Ramirez S."/>
            <person name="Szollosi G.J."/>
            <person name="Szarkandi J.G."/>
            <person name="Papp V."/>
            <person name="Albert L."/>
            <person name="Andreopoulos W."/>
            <person name="Angelini C."/>
            <person name="Antonin V."/>
            <person name="Barry K.W."/>
            <person name="Bougher N.L."/>
            <person name="Buchanan P."/>
            <person name="Buyck B."/>
            <person name="Bense V."/>
            <person name="Catcheside P."/>
            <person name="Chovatia M."/>
            <person name="Cooper J."/>
            <person name="Damon W."/>
            <person name="Desjardin D."/>
            <person name="Finy P."/>
            <person name="Geml J."/>
            <person name="Haridas S."/>
            <person name="Hughes K."/>
            <person name="Justo A."/>
            <person name="Karasinski D."/>
            <person name="Kautmanova I."/>
            <person name="Kiss B."/>
            <person name="Kocsube S."/>
            <person name="Kotiranta H."/>
            <person name="LaButti K.M."/>
            <person name="Lechner B.E."/>
            <person name="Liimatainen K."/>
            <person name="Lipzen A."/>
            <person name="Lukacs Z."/>
            <person name="Mihaltcheva S."/>
            <person name="Morgado L.N."/>
            <person name="Niskanen T."/>
            <person name="Noordeloos M.E."/>
            <person name="Ohm R.A."/>
            <person name="Ortiz-Santana B."/>
            <person name="Ovrebo C."/>
            <person name="Racz N."/>
            <person name="Riley R."/>
            <person name="Savchenko A."/>
            <person name="Shiryaev A."/>
            <person name="Soop K."/>
            <person name="Spirin V."/>
            <person name="Szebenyi C."/>
            <person name="Tomsovsky M."/>
            <person name="Tulloss R.E."/>
            <person name="Uehling J."/>
            <person name="Grigoriev I.V."/>
            <person name="Vagvolgyi C."/>
            <person name="Papp T."/>
            <person name="Martin F.M."/>
            <person name="Miettinen O."/>
            <person name="Hibbett D.S."/>
            <person name="Nagy L.G."/>
        </authorList>
    </citation>
    <scope>NUCLEOTIDE SEQUENCE [LARGE SCALE GENOMIC DNA]</scope>
    <source>
        <strain evidence="2 3">FP101781</strain>
    </source>
</reference>
<feature type="region of interest" description="Disordered" evidence="1">
    <location>
        <begin position="1"/>
        <end position="31"/>
    </location>
</feature>
<dbReference type="AlphaFoldDB" id="A0A4Y7SXF4"/>
<gene>
    <name evidence="2" type="ORF">FA13DRAFT_1737198</name>
</gene>
<dbReference type="Proteomes" id="UP000298030">
    <property type="component" value="Unassembled WGS sequence"/>
</dbReference>
<comment type="caution">
    <text evidence="2">The sequence shown here is derived from an EMBL/GenBank/DDBJ whole genome shotgun (WGS) entry which is preliminary data.</text>
</comment>
<name>A0A4Y7SXF4_COPMI</name>
<evidence type="ECO:0000256" key="1">
    <source>
        <dbReference type="SAM" id="MobiDB-lite"/>
    </source>
</evidence>
<evidence type="ECO:0000313" key="2">
    <source>
        <dbReference type="EMBL" id="TEB26546.1"/>
    </source>
</evidence>
<sequence length="120" mass="12820">MSSEQNNNFPTTTVQGIEPTQQGTPLSAGTVNELPALHAAVEKLYQGFKEGDSGIPAQEDRGDPTVPYTGDDDDEYNSDDSEDSPPPSMSSSMLERGKGNEVKVGVRTTSTGEEVKKDVK</sequence>
<dbReference type="EMBL" id="QPFP01000047">
    <property type="protein sequence ID" value="TEB26546.1"/>
    <property type="molecule type" value="Genomic_DNA"/>
</dbReference>
<feature type="compositionally biased region" description="Polar residues" evidence="1">
    <location>
        <begin position="1"/>
        <end position="30"/>
    </location>
</feature>
<feature type="region of interest" description="Disordered" evidence="1">
    <location>
        <begin position="49"/>
        <end position="120"/>
    </location>
</feature>
<protein>
    <submittedName>
        <fullName evidence="2">Uncharacterized protein</fullName>
    </submittedName>
</protein>
<evidence type="ECO:0000313" key="3">
    <source>
        <dbReference type="Proteomes" id="UP000298030"/>
    </source>
</evidence>
<keyword evidence="3" id="KW-1185">Reference proteome</keyword>
<organism evidence="2 3">
    <name type="scientific">Coprinellus micaceus</name>
    <name type="common">Glistening ink-cap mushroom</name>
    <name type="synonym">Coprinus micaceus</name>
    <dbReference type="NCBI Taxonomy" id="71717"/>
    <lineage>
        <taxon>Eukaryota</taxon>
        <taxon>Fungi</taxon>
        <taxon>Dikarya</taxon>
        <taxon>Basidiomycota</taxon>
        <taxon>Agaricomycotina</taxon>
        <taxon>Agaricomycetes</taxon>
        <taxon>Agaricomycetidae</taxon>
        <taxon>Agaricales</taxon>
        <taxon>Agaricineae</taxon>
        <taxon>Psathyrellaceae</taxon>
        <taxon>Coprinellus</taxon>
    </lineage>
</organism>
<accession>A0A4Y7SXF4</accession>
<feature type="compositionally biased region" description="Acidic residues" evidence="1">
    <location>
        <begin position="70"/>
        <end position="83"/>
    </location>
</feature>
<proteinExistence type="predicted"/>